<accession>A0ABY4YKM3</accession>
<evidence type="ECO:0000256" key="2">
    <source>
        <dbReference type="ARBA" id="ARBA00022692"/>
    </source>
</evidence>
<protein>
    <submittedName>
        <fullName evidence="6">DoxX family membrane protein</fullName>
    </submittedName>
</protein>
<keyword evidence="2 5" id="KW-0812">Transmembrane</keyword>
<evidence type="ECO:0000256" key="4">
    <source>
        <dbReference type="ARBA" id="ARBA00023136"/>
    </source>
</evidence>
<feature type="transmembrane region" description="Helical" evidence="5">
    <location>
        <begin position="119"/>
        <end position="137"/>
    </location>
</feature>
<evidence type="ECO:0000256" key="5">
    <source>
        <dbReference type="SAM" id="Phobius"/>
    </source>
</evidence>
<dbReference type="RefSeq" id="WP_252622383.1">
    <property type="nucleotide sequence ID" value="NZ_CP099490.1"/>
</dbReference>
<evidence type="ECO:0000313" key="6">
    <source>
        <dbReference type="EMBL" id="USQ77350.1"/>
    </source>
</evidence>
<keyword evidence="3 5" id="KW-1133">Transmembrane helix</keyword>
<sequence length="156" mass="16000">MHPTHLPLRLATGAFILNSGLSKLGADEDTATFLHGAAAGTYPAVFKDMEPKTFATLLAYGEIGVGVVLLVPMVPATVAGAALTGFGASLMGTYFTNPAMTQADGIRPSPEGTGLAKDVWLVGAGLTLLTQGIGWAAKKKAQATGKKIREVAPFTS</sequence>
<gene>
    <name evidence="6" type="ORF">NF557_05405</name>
</gene>
<reference evidence="6" key="1">
    <citation type="submission" date="2022-06" db="EMBL/GenBank/DDBJ databases">
        <title>Ornithinimicrobium JY.X270.</title>
        <authorList>
            <person name="Huang Y."/>
        </authorList>
    </citation>
    <scope>NUCLEOTIDE SEQUENCE</scope>
    <source>
        <strain evidence="6">JY.X270</strain>
    </source>
</reference>
<dbReference type="Proteomes" id="UP001056535">
    <property type="component" value="Chromosome"/>
</dbReference>
<organism evidence="6 7">
    <name type="scientific">Ornithinimicrobium cryptoxanthini</name>
    <dbReference type="NCBI Taxonomy" id="2934161"/>
    <lineage>
        <taxon>Bacteria</taxon>
        <taxon>Bacillati</taxon>
        <taxon>Actinomycetota</taxon>
        <taxon>Actinomycetes</taxon>
        <taxon>Micrococcales</taxon>
        <taxon>Ornithinimicrobiaceae</taxon>
        <taxon>Ornithinimicrobium</taxon>
    </lineage>
</organism>
<dbReference type="InterPro" id="IPR032808">
    <property type="entry name" value="DoxX"/>
</dbReference>
<dbReference type="EMBL" id="CP099490">
    <property type="protein sequence ID" value="USQ77350.1"/>
    <property type="molecule type" value="Genomic_DNA"/>
</dbReference>
<evidence type="ECO:0000313" key="7">
    <source>
        <dbReference type="Proteomes" id="UP001056535"/>
    </source>
</evidence>
<proteinExistence type="predicted"/>
<keyword evidence="7" id="KW-1185">Reference proteome</keyword>
<evidence type="ECO:0000256" key="3">
    <source>
        <dbReference type="ARBA" id="ARBA00022989"/>
    </source>
</evidence>
<dbReference type="Pfam" id="PF07681">
    <property type="entry name" value="DoxX"/>
    <property type="match status" value="1"/>
</dbReference>
<keyword evidence="4 5" id="KW-0472">Membrane</keyword>
<name>A0ABY4YKM3_9MICO</name>
<feature type="transmembrane region" description="Helical" evidence="5">
    <location>
        <begin position="57"/>
        <end position="83"/>
    </location>
</feature>
<evidence type="ECO:0000256" key="1">
    <source>
        <dbReference type="ARBA" id="ARBA00004141"/>
    </source>
</evidence>
<comment type="subcellular location">
    <subcellularLocation>
        <location evidence="1">Membrane</location>
        <topology evidence="1">Multi-pass membrane protein</topology>
    </subcellularLocation>
</comment>